<name>A0A6G8B049_9LACO</name>
<organism evidence="1 2">
    <name type="scientific">Weissella coleopterorum</name>
    <dbReference type="NCBI Taxonomy" id="2714949"/>
    <lineage>
        <taxon>Bacteria</taxon>
        <taxon>Bacillati</taxon>
        <taxon>Bacillota</taxon>
        <taxon>Bacilli</taxon>
        <taxon>Lactobacillales</taxon>
        <taxon>Lactobacillaceae</taxon>
        <taxon>Weissella</taxon>
    </lineage>
</organism>
<dbReference type="AlphaFoldDB" id="A0A6G8B049"/>
<dbReference type="EMBL" id="CP049888">
    <property type="protein sequence ID" value="QIL50617.1"/>
    <property type="molecule type" value="Genomic_DNA"/>
</dbReference>
<dbReference type="KEGG" id="wco:G7084_04400"/>
<evidence type="ECO:0000313" key="1">
    <source>
        <dbReference type="EMBL" id="QIL50617.1"/>
    </source>
</evidence>
<keyword evidence="2" id="KW-1185">Reference proteome</keyword>
<accession>A0A6G8B049</accession>
<dbReference type="Proteomes" id="UP000500741">
    <property type="component" value="Chromosome"/>
</dbReference>
<dbReference type="RefSeq" id="WP_166010398.1">
    <property type="nucleotide sequence ID" value="NZ_CP049888.1"/>
</dbReference>
<proteinExistence type="predicted"/>
<protein>
    <submittedName>
        <fullName evidence="1">Uncharacterized protein</fullName>
    </submittedName>
</protein>
<evidence type="ECO:0000313" key="2">
    <source>
        <dbReference type="Proteomes" id="UP000500741"/>
    </source>
</evidence>
<reference evidence="1 2" key="1">
    <citation type="submission" date="2020-03" db="EMBL/GenBank/DDBJ databases">
        <title>Weissella sp. nov., isolated from Cybister lewisianus.</title>
        <authorList>
            <person name="Hyun D.-W."/>
            <person name="Bae J.-W."/>
        </authorList>
    </citation>
    <scope>NUCLEOTIDE SEQUENCE [LARGE SCALE GENOMIC DNA]</scope>
    <source>
        <strain evidence="1 2">HDW19</strain>
    </source>
</reference>
<gene>
    <name evidence="1" type="ORF">G7084_04400</name>
</gene>
<sequence>MDNSHEVYNSFHLKGSVLSSYLDRDEWYGWNRHYKWIDGYLQLYVGDLPDNHQHSDWGFMNDTNIRFIFEQIHYDNQVVIKNYFDKITVANFEDLKGKYVEIMGYIEILFGETNEVSLIATSINVL</sequence>